<comment type="caution">
    <text evidence="1">The sequence shown here is derived from an EMBL/GenBank/DDBJ whole genome shotgun (WGS) entry which is preliminary data.</text>
</comment>
<gene>
    <name evidence="1" type="ORF">RJJ65_25625</name>
</gene>
<dbReference type="AlphaFoldDB" id="A0AAJ2LL11"/>
<dbReference type="Proteomes" id="UP001268610">
    <property type="component" value="Unassembled WGS sequence"/>
</dbReference>
<reference evidence="1" key="1">
    <citation type="submission" date="2023-04" db="EMBL/GenBank/DDBJ databases">
        <title>Genomic characterization of faba bean (Vicia faba) microsymbionts in Mexican soils.</title>
        <authorList>
            <person name="Rivera Orduna F.N."/>
            <person name="Guevara-Luna J."/>
            <person name="Yan J."/>
            <person name="Arroyo-Herrera I."/>
            <person name="Li Y."/>
            <person name="Vasquez-Murrieta M.S."/>
            <person name="Wang E.T."/>
        </authorList>
    </citation>
    <scope>NUCLEOTIDE SEQUENCE</scope>
    <source>
        <strain evidence="1">CH26</strain>
    </source>
</reference>
<organism evidence="1 2">
    <name type="scientific">Rhizobium hidalgonense</name>
    <dbReference type="NCBI Taxonomy" id="1538159"/>
    <lineage>
        <taxon>Bacteria</taxon>
        <taxon>Pseudomonadati</taxon>
        <taxon>Pseudomonadota</taxon>
        <taxon>Alphaproteobacteria</taxon>
        <taxon>Hyphomicrobiales</taxon>
        <taxon>Rhizobiaceae</taxon>
        <taxon>Rhizobium/Agrobacterium group</taxon>
        <taxon>Rhizobium</taxon>
    </lineage>
</organism>
<protein>
    <submittedName>
        <fullName evidence="1">Uncharacterized protein</fullName>
    </submittedName>
</protein>
<name>A0AAJ2LL11_9HYPH</name>
<evidence type="ECO:0000313" key="1">
    <source>
        <dbReference type="EMBL" id="MDR9775980.1"/>
    </source>
</evidence>
<dbReference type="EMBL" id="JAVLSF010000019">
    <property type="protein sequence ID" value="MDR9775980.1"/>
    <property type="molecule type" value="Genomic_DNA"/>
</dbReference>
<accession>A0AAJ2LL11</accession>
<evidence type="ECO:0000313" key="2">
    <source>
        <dbReference type="Proteomes" id="UP001268610"/>
    </source>
</evidence>
<proteinExistence type="predicted"/>
<sequence>MKNSAVVSERKFAAALQGMSDDELFELMAELEIRGSTLASCSPANEDFVKIVLVESAIERRFPGQMLKPYKAWQLRLMHRDCA</sequence>
<dbReference type="RefSeq" id="WP_310865713.1">
    <property type="nucleotide sequence ID" value="NZ_JAVLSF010000019.1"/>
</dbReference>